<proteinExistence type="inferred from homology"/>
<feature type="domain" description="Mannitol dehydrogenase N-terminal" evidence="7">
    <location>
        <begin position="29"/>
        <end position="289"/>
    </location>
</feature>
<dbReference type="SUPFAM" id="SSF48179">
    <property type="entry name" value="6-phosphogluconate dehydrogenase C-terminal domain-like"/>
    <property type="match status" value="1"/>
</dbReference>
<sequence length="499" mass="53064">MTHLDAAGLSDIAGGVPVPAYDRDAVAAGIVHFGVGAFHRAHQAMYVDRLLSNGQSHWGICGVGVLAGDRTIADVLDEQDGLYTLLTVSPDGVTDARVIGSHVAHLHAPDDRQAVVDRLADPATHIVSLTITEGGYGIDDATGEFDPHDPATLADLADLADLGDLTDAAGVEPPSSVLGLVVAGLSARRAAGTAPFTVLSCDNIQGNGHVAEQAVTAFARRRDPHLAEWISEHVAFPSSMVDRITPATTDETVAAVAALGVQDRWPVRSESFTQWVLEDRFSDGRPALDAVGVQLVDDVLPYELMKLRLLNASHQAMGYLAVLAGETFVHDVCRDPLFAGFLLDYMHHEAIPTLRDVPGIDVDAYCDQLIARFSSEAIRDTLGRQVVDGSDRIPKFLLPVVRDQLAAGRSIARSALVLAAWCRFLEGVDDAGAPISVQDKRIDGLLRAVAAEQDEPGAFLDYPPVFGDLGADPVLRAAFADARTSLQRHGARGAIKSLT</sequence>
<dbReference type="PRINTS" id="PR00084">
    <property type="entry name" value="MTLDHDRGNASE"/>
</dbReference>
<dbReference type="InterPro" id="IPR036291">
    <property type="entry name" value="NAD(P)-bd_dom_sf"/>
</dbReference>
<dbReference type="Pfam" id="PF01232">
    <property type="entry name" value="Mannitol_dh"/>
    <property type="match status" value="1"/>
</dbReference>
<evidence type="ECO:0000259" key="8">
    <source>
        <dbReference type="Pfam" id="PF08125"/>
    </source>
</evidence>
<protein>
    <recommendedName>
        <fullName evidence="3">Mannitol-1-phosphate 5-dehydrogenase</fullName>
        <ecNumber evidence="2">1.1.1.17</ecNumber>
    </recommendedName>
</protein>
<gene>
    <name evidence="9" type="ORF">ACFQDO_15880</name>
</gene>
<evidence type="ECO:0000256" key="1">
    <source>
        <dbReference type="ARBA" id="ARBA00006541"/>
    </source>
</evidence>
<evidence type="ECO:0000259" key="7">
    <source>
        <dbReference type="Pfam" id="PF01232"/>
    </source>
</evidence>
<dbReference type="EMBL" id="JBHSRD010000006">
    <property type="protein sequence ID" value="MFC6008617.1"/>
    <property type="molecule type" value="Genomic_DNA"/>
</dbReference>
<comment type="catalytic activity">
    <reaction evidence="6">
        <text>D-mannitol 1-phosphate + NAD(+) = beta-D-fructose 6-phosphate + NADH + H(+)</text>
        <dbReference type="Rhea" id="RHEA:19661"/>
        <dbReference type="ChEBI" id="CHEBI:15378"/>
        <dbReference type="ChEBI" id="CHEBI:57540"/>
        <dbReference type="ChEBI" id="CHEBI:57634"/>
        <dbReference type="ChEBI" id="CHEBI:57945"/>
        <dbReference type="ChEBI" id="CHEBI:61381"/>
        <dbReference type="EC" id="1.1.1.17"/>
    </reaction>
</comment>
<keyword evidence="4 9" id="KW-0560">Oxidoreductase</keyword>
<feature type="domain" description="Mannitol dehydrogenase C-terminal" evidence="8">
    <location>
        <begin position="298"/>
        <end position="483"/>
    </location>
</feature>
<dbReference type="Gene3D" id="3.40.50.720">
    <property type="entry name" value="NAD(P)-binding Rossmann-like Domain"/>
    <property type="match status" value="1"/>
</dbReference>
<dbReference type="PANTHER" id="PTHR43362">
    <property type="entry name" value="MANNITOL DEHYDROGENASE DSF1-RELATED"/>
    <property type="match status" value="1"/>
</dbReference>
<evidence type="ECO:0000256" key="3">
    <source>
        <dbReference type="ARBA" id="ARBA00016219"/>
    </source>
</evidence>
<evidence type="ECO:0000256" key="5">
    <source>
        <dbReference type="ARBA" id="ARBA00023027"/>
    </source>
</evidence>
<keyword evidence="5" id="KW-0520">NAD</keyword>
<dbReference type="InterPro" id="IPR000669">
    <property type="entry name" value="Mannitol_DH"/>
</dbReference>
<dbReference type="PROSITE" id="PS00974">
    <property type="entry name" value="MANNITOL_DHGENASE"/>
    <property type="match status" value="1"/>
</dbReference>
<evidence type="ECO:0000256" key="2">
    <source>
        <dbReference type="ARBA" id="ARBA00012939"/>
    </source>
</evidence>
<evidence type="ECO:0000256" key="4">
    <source>
        <dbReference type="ARBA" id="ARBA00023002"/>
    </source>
</evidence>
<dbReference type="Proteomes" id="UP001596189">
    <property type="component" value="Unassembled WGS sequence"/>
</dbReference>
<evidence type="ECO:0000313" key="9">
    <source>
        <dbReference type="EMBL" id="MFC6008617.1"/>
    </source>
</evidence>
<accession>A0ABW1JIA6</accession>
<name>A0ABW1JIA6_9ACTN</name>
<evidence type="ECO:0000313" key="10">
    <source>
        <dbReference type="Proteomes" id="UP001596189"/>
    </source>
</evidence>
<dbReference type="Gene3D" id="1.10.1040.10">
    <property type="entry name" value="N-(1-d-carboxylethyl)-l-norvaline Dehydrogenase, domain 2"/>
    <property type="match status" value="1"/>
</dbReference>
<organism evidence="9 10">
    <name type="scientific">Angustibacter luteus</name>
    <dbReference type="NCBI Taxonomy" id="658456"/>
    <lineage>
        <taxon>Bacteria</taxon>
        <taxon>Bacillati</taxon>
        <taxon>Actinomycetota</taxon>
        <taxon>Actinomycetes</taxon>
        <taxon>Kineosporiales</taxon>
        <taxon>Kineosporiaceae</taxon>
    </lineage>
</organism>
<dbReference type="InterPro" id="IPR008927">
    <property type="entry name" value="6-PGluconate_DH-like_C_sf"/>
</dbReference>
<evidence type="ECO:0000256" key="6">
    <source>
        <dbReference type="ARBA" id="ARBA00048615"/>
    </source>
</evidence>
<dbReference type="SUPFAM" id="SSF51735">
    <property type="entry name" value="NAD(P)-binding Rossmann-fold domains"/>
    <property type="match status" value="1"/>
</dbReference>
<dbReference type="InterPro" id="IPR013328">
    <property type="entry name" value="6PGD_dom2"/>
</dbReference>
<dbReference type="Pfam" id="PF08125">
    <property type="entry name" value="Mannitol_dh_C"/>
    <property type="match status" value="1"/>
</dbReference>
<dbReference type="InterPro" id="IPR013131">
    <property type="entry name" value="Mannitol_DH_N"/>
</dbReference>
<dbReference type="PANTHER" id="PTHR43362:SF1">
    <property type="entry name" value="MANNITOL DEHYDROGENASE 2-RELATED"/>
    <property type="match status" value="1"/>
</dbReference>
<dbReference type="EC" id="1.1.1.17" evidence="2"/>
<dbReference type="InterPro" id="IPR050988">
    <property type="entry name" value="Mannitol_DH/Oxidoreductase"/>
</dbReference>
<reference evidence="10" key="1">
    <citation type="journal article" date="2019" name="Int. J. Syst. Evol. Microbiol.">
        <title>The Global Catalogue of Microorganisms (GCM) 10K type strain sequencing project: providing services to taxonomists for standard genome sequencing and annotation.</title>
        <authorList>
            <consortium name="The Broad Institute Genomics Platform"/>
            <consortium name="The Broad Institute Genome Sequencing Center for Infectious Disease"/>
            <person name="Wu L."/>
            <person name="Ma J."/>
        </authorList>
    </citation>
    <scope>NUCLEOTIDE SEQUENCE [LARGE SCALE GENOMIC DNA]</scope>
    <source>
        <strain evidence="10">KACC 14249</strain>
    </source>
</reference>
<dbReference type="InterPro" id="IPR013118">
    <property type="entry name" value="Mannitol_DH_C"/>
</dbReference>
<comment type="caution">
    <text evidence="9">The sequence shown here is derived from an EMBL/GenBank/DDBJ whole genome shotgun (WGS) entry which is preliminary data.</text>
</comment>
<keyword evidence="10" id="KW-1185">Reference proteome</keyword>
<dbReference type="GO" id="GO:0016491">
    <property type="term" value="F:oxidoreductase activity"/>
    <property type="evidence" value="ECO:0007669"/>
    <property type="project" value="UniProtKB-KW"/>
</dbReference>
<dbReference type="InterPro" id="IPR023027">
    <property type="entry name" value="Mannitol_DH_CS"/>
</dbReference>
<comment type="similarity">
    <text evidence="1">Belongs to the mannitol dehydrogenase family.</text>
</comment>
<dbReference type="RefSeq" id="WP_345714567.1">
    <property type="nucleotide sequence ID" value="NZ_BAABFP010000002.1"/>
</dbReference>